<evidence type="ECO:0000256" key="7">
    <source>
        <dbReference type="ARBA" id="ARBA00023180"/>
    </source>
</evidence>
<dbReference type="PANTHER" id="PTHR19433:SF133">
    <property type="entry name" value="IMMUNE-TYPE RECEPTOR 5 PRECURSOR-RELATED"/>
    <property type="match status" value="1"/>
</dbReference>
<evidence type="ECO:0000256" key="3">
    <source>
        <dbReference type="ARBA" id="ARBA00022729"/>
    </source>
</evidence>
<dbReference type="GO" id="GO:0005886">
    <property type="term" value="C:plasma membrane"/>
    <property type="evidence" value="ECO:0007669"/>
    <property type="project" value="UniProtKB-SubCell"/>
</dbReference>
<dbReference type="GeneTree" id="ENSGT01030000234530"/>
<dbReference type="InterPro" id="IPR036179">
    <property type="entry name" value="Ig-like_dom_sf"/>
</dbReference>
<dbReference type="Pfam" id="PF07686">
    <property type="entry name" value="V-set"/>
    <property type="match status" value="2"/>
</dbReference>
<evidence type="ECO:0000256" key="4">
    <source>
        <dbReference type="ARBA" id="ARBA00022859"/>
    </source>
</evidence>
<evidence type="ECO:0000256" key="10">
    <source>
        <dbReference type="SAM" id="SignalP"/>
    </source>
</evidence>
<dbReference type="Proteomes" id="UP000314982">
    <property type="component" value="Unassembled WGS sequence"/>
</dbReference>
<evidence type="ECO:0000256" key="1">
    <source>
        <dbReference type="ARBA" id="ARBA00004236"/>
    </source>
</evidence>
<keyword evidence="13" id="KW-1185">Reference proteome</keyword>
<evidence type="ECO:0000259" key="11">
    <source>
        <dbReference type="PROSITE" id="PS50835"/>
    </source>
</evidence>
<evidence type="ECO:0000256" key="2">
    <source>
        <dbReference type="ARBA" id="ARBA00022475"/>
    </source>
</evidence>
<comment type="subcellular location">
    <subcellularLocation>
        <location evidence="1">Cell membrane</location>
    </subcellularLocation>
</comment>
<sequence length="356" mass="39874">MMIIYWTIVLFYANFSCAHNKYVIQPDSVMVTDQGRSVSLTCFCQSNLMVRVSWFKQSVGQKPLLMTSFYHRTQKIFYFNNFTKDFNETKRLSVKRGVGSCNLTISKTESGDSATYYCGAMEVGEVIFGEGTFLIVKDSGSNSMSVLQKPLSKSVQRGDSVTLNCTIHTETCAGEHSVYWFRHGSGESRSGIIYNNGDRSDQCERSPEAGSPTQSCVYNLHKRNLSLSDSGTYYCAVVSCGEILFGKGTKLDYGFKEDQVLLVYCLGVALALCFILIIVLGCVIYKMTKRNSLLYRGMHPQPSGPIVPSSHNQDQEDDDPLTSVHYAALNVIHKKQKTQRQRSTTERDTVYSGVRC</sequence>
<feature type="domain" description="Ig-like" evidence="11">
    <location>
        <begin position="20"/>
        <end position="118"/>
    </location>
</feature>
<keyword evidence="5 9" id="KW-0472">Membrane</keyword>
<dbReference type="Gene3D" id="2.60.40.10">
    <property type="entry name" value="Immunoglobulins"/>
    <property type="match status" value="2"/>
</dbReference>
<accession>A0A4W5RXE6</accession>
<reference evidence="12" key="3">
    <citation type="submission" date="2025-09" db="UniProtKB">
        <authorList>
            <consortium name="Ensembl"/>
        </authorList>
    </citation>
    <scope>IDENTIFICATION</scope>
</reference>
<dbReference type="PANTHER" id="PTHR19433">
    <property type="entry name" value="T-CELL RECEPTOR ALPHA CHAIN V REGION-RELATED"/>
    <property type="match status" value="1"/>
</dbReference>
<dbReference type="STRING" id="62062.ENSHHUP00000089609"/>
<feature type="signal peptide" evidence="10">
    <location>
        <begin position="1"/>
        <end position="18"/>
    </location>
</feature>
<dbReference type="InterPro" id="IPR052051">
    <property type="entry name" value="TCR_complex_component"/>
</dbReference>
<reference evidence="12" key="2">
    <citation type="submission" date="2025-08" db="UniProtKB">
        <authorList>
            <consortium name="Ensembl"/>
        </authorList>
    </citation>
    <scope>IDENTIFICATION</scope>
</reference>
<dbReference type="SUPFAM" id="SSF48726">
    <property type="entry name" value="Immunoglobulin"/>
    <property type="match status" value="2"/>
</dbReference>
<dbReference type="InterPro" id="IPR013783">
    <property type="entry name" value="Ig-like_fold"/>
</dbReference>
<keyword evidence="3 10" id="KW-0732">Signal</keyword>
<name>A0A4W5RXE6_9TELE</name>
<dbReference type="GO" id="GO:0002376">
    <property type="term" value="P:immune system process"/>
    <property type="evidence" value="ECO:0007669"/>
    <property type="project" value="UniProtKB-KW"/>
</dbReference>
<reference evidence="13" key="1">
    <citation type="submission" date="2018-06" db="EMBL/GenBank/DDBJ databases">
        <title>Genome assembly of Danube salmon.</title>
        <authorList>
            <person name="Macqueen D.J."/>
            <person name="Gundappa M.K."/>
        </authorList>
    </citation>
    <scope>NUCLEOTIDE SEQUENCE [LARGE SCALE GENOMIC DNA]</scope>
</reference>
<dbReference type="PROSITE" id="PS50835">
    <property type="entry name" value="IG_LIKE"/>
    <property type="match status" value="2"/>
</dbReference>
<keyword evidence="2" id="KW-1003">Cell membrane</keyword>
<proteinExistence type="predicted"/>
<evidence type="ECO:0000256" key="8">
    <source>
        <dbReference type="SAM" id="MobiDB-lite"/>
    </source>
</evidence>
<keyword evidence="4" id="KW-0391">Immunity</keyword>
<keyword evidence="6" id="KW-1015">Disulfide bond</keyword>
<feature type="chain" id="PRO_5021413404" description="Ig-like domain-containing protein" evidence="10">
    <location>
        <begin position="19"/>
        <end position="356"/>
    </location>
</feature>
<dbReference type="InterPro" id="IPR013106">
    <property type="entry name" value="Ig_V-set"/>
</dbReference>
<dbReference type="SMART" id="SM00409">
    <property type="entry name" value="IG"/>
    <property type="match status" value="2"/>
</dbReference>
<feature type="domain" description="Ig-like" evidence="11">
    <location>
        <begin position="144"/>
        <end position="237"/>
    </location>
</feature>
<evidence type="ECO:0000313" key="13">
    <source>
        <dbReference type="Proteomes" id="UP000314982"/>
    </source>
</evidence>
<feature type="transmembrane region" description="Helical" evidence="9">
    <location>
        <begin position="261"/>
        <end position="285"/>
    </location>
</feature>
<feature type="region of interest" description="Disordered" evidence="8">
    <location>
        <begin position="335"/>
        <end position="356"/>
    </location>
</feature>
<dbReference type="CDD" id="cd00099">
    <property type="entry name" value="IgV"/>
    <property type="match status" value="2"/>
</dbReference>
<keyword evidence="7" id="KW-0325">Glycoprotein</keyword>
<evidence type="ECO:0000256" key="6">
    <source>
        <dbReference type="ARBA" id="ARBA00023157"/>
    </source>
</evidence>
<dbReference type="SMART" id="SM00406">
    <property type="entry name" value="IGv"/>
    <property type="match status" value="2"/>
</dbReference>
<dbReference type="InterPro" id="IPR003599">
    <property type="entry name" value="Ig_sub"/>
</dbReference>
<evidence type="ECO:0000313" key="12">
    <source>
        <dbReference type="Ensembl" id="ENSHHUP00000089609.1"/>
    </source>
</evidence>
<evidence type="ECO:0000256" key="9">
    <source>
        <dbReference type="SAM" id="Phobius"/>
    </source>
</evidence>
<keyword evidence="9" id="KW-1133">Transmembrane helix</keyword>
<protein>
    <recommendedName>
        <fullName evidence="11">Ig-like domain-containing protein</fullName>
    </recommendedName>
</protein>
<dbReference type="Ensembl" id="ENSHHUT00000092391.1">
    <property type="protein sequence ID" value="ENSHHUP00000089609.1"/>
    <property type="gene ID" value="ENSHHUG00000051732.1"/>
</dbReference>
<organism evidence="12 13">
    <name type="scientific">Hucho hucho</name>
    <name type="common">huchen</name>
    <dbReference type="NCBI Taxonomy" id="62062"/>
    <lineage>
        <taxon>Eukaryota</taxon>
        <taxon>Metazoa</taxon>
        <taxon>Chordata</taxon>
        <taxon>Craniata</taxon>
        <taxon>Vertebrata</taxon>
        <taxon>Euteleostomi</taxon>
        <taxon>Actinopterygii</taxon>
        <taxon>Neopterygii</taxon>
        <taxon>Teleostei</taxon>
        <taxon>Protacanthopterygii</taxon>
        <taxon>Salmoniformes</taxon>
        <taxon>Salmonidae</taxon>
        <taxon>Salmoninae</taxon>
        <taxon>Hucho</taxon>
    </lineage>
</organism>
<dbReference type="AlphaFoldDB" id="A0A4W5RXE6"/>
<evidence type="ECO:0000256" key="5">
    <source>
        <dbReference type="ARBA" id="ARBA00023136"/>
    </source>
</evidence>
<keyword evidence="9" id="KW-0812">Transmembrane</keyword>
<dbReference type="InterPro" id="IPR007110">
    <property type="entry name" value="Ig-like_dom"/>
</dbReference>
<dbReference type="GO" id="GO:0009617">
    <property type="term" value="P:response to bacterium"/>
    <property type="evidence" value="ECO:0007669"/>
    <property type="project" value="TreeGrafter"/>
</dbReference>